<dbReference type="KEGG" id="ani:ANIA_05112"/>
<dbReference type="EMBL" id="BN001305">
    <property type="protein sequence ID" value="CBF80883.1"/>
    <property type="molecule type" value="Genomic_DNA"/>
</dbReference>
<keyword evidence="4" id="KW-0175">Coiled coil</keyword>
<dbReference type="OrthoDB" id="5801062at2759"/>
<feature type="compositionally biased region" description="Polar residues" evidence="5">
    <location>
        <begin position="270"/>
        <end position="285"/>
    </location>
</feature>
<feature type="region of interest" description="Disordered" evidence="5">
    <location>
        <begin position="465"/>
        <end position="612"/>
    </location>
</feature>
<evidence type="ECO:0000259" key="6">
    <source>
        <dbReference type="Pfam" id="PF08573"/>
    </source>
</evidence>
<sequence>MSRPSENIQGLMEGKKLEHSTFDKSEVPVLAGKKEYGAGFRRLEKTGDRPVALLQLHAIVLAVQLHLSLTQYTRHSFDTAYTGLKAELATYNARVKDAEERTEKAEQAHQKAAAEVQKLKQEISLLQEQLRQDEALTKETETAAESALRLDETYEPGHVLGNKALSELDATDLRRISDRYTELYQQATIIVQASGKLRGLVKRHKTKVARLKALLQRQEPTSVLDGKASEPYRGFAIPVNLLERPELQRPTANLLNDPARAPKKRAPSGSPLSPTFEKTGNQSCRSTKDVCDGASEIRLQERHQELLSTPSDASTDELPAIGGNGSNVMVETLKRKRAAPEQSEQKSNPLSGSLGKGDSLQPILVKSETLSSSPLMTQSPQPGPSGTQDLDDIGGTIVTPTKKIRFYSDQDYYITSENSPTTSRLASGRHAPLRNRTARANSIASNVLQPVDGNLRNLSAGQMANKKRTENLGSSTRISSLAEDGDETRPLPWRRFMRSPQSDTKARASSRVLRLSNILEGAPPTSPTLQTKSTTNASATTPGRPSHKSVRGNLKTTSSEANAMSTTTLATSDSPRRHPKTRRAENNSGKLQPQSGCSSQNETIPNEKPCRARPPHQLGLEDFRINPDYNNGLNYAYDEVVRKRDERKHASGCTRPGCCGEKFSAMARFGIPLDIPGKATSDREILEEYLGEDMSKIDTLNSKIRDSLLVEAKTRVFANRFGKHRHQHHRSGTPPGFWRTEMPGTQELEEDREEAGRLEREKVQERYREAMRPGGLWKFADE</sequence>
<dbReference type="GO" id="GO:0010792">
    <property type="term" value="P:DNA double-strand break processing involved in repair via single-strand annealing"/>
    <property type="evidence" value="ECO:0000318"/>
    <property type="project" value="GO_Central"/>
</dbReference>
<feature type="compositionally biased region" description="Basic residues" evidence="5">
    <location>
        <begin position="722"/>
        <end position="731"/>
    </location>
</feature>
<comment type="subcellular location">
    <subcellularLocation>
        <location evidence="1">Nucleus</location>
    </subcellularLocation>
</comment>
<feature type="compositionally biased region" description="Polar residues" evidence="5">
    <location>
        <begin position="586"/>
        <end position="604"/>
    </location>
</feature>
<dbReference type="InParanoid" id="Q5B2W8"/>
<feature type="compositionally biased region" description="Polar residues" evidence="5">
    <location>
        <begin position="368"/>
        <end position="388"/>
    </location>
</feature>
<reference evidence="8" key="2">
    <citation type="journal article" date="2009" name="Fungal Genet. Biol.">
        <title>The 2008 update of the Aspergillus nidulans genome annotation: a community effort.</title>
        <authorList>
            <person name="Wortman J.R."/>
            <person name="Gilsenan J.M."/>
            <person name="Joardar V."/>
            <person name="Deegan J."/>
            <person name="Clutterbuck J."/>
            <person name="Andersen M.R."/>
            <person name="Archer D."/>
            <person name="Bencina M."/>
            <person name="Braus G."/>
            <person name="Coutinho P."/>
            <person name="von Dohren H."/>
            <person name="Doonan J."/>
            <person name="Driessen A.J."/>
            <person name="Durek P."/>
            <person name="Espeso E."/>
            <person name="Fekete E."/>
            <person name="Flipphi M."/>
            <person name="Estrada C.G."/>
            <person name="Geysens S."/>
            <person name="Goldman G."/>
            <person name="de Groot P.W."/>
            <person name="Hansen K."/>
            <person name="Harris S.D."/>
            <person name="Heinekamp T."/>
            <person name="Helmstaedt K."/>
            <person name="Henrissat B."/>
            <person name="Hofmann G."/>
            <person name="Homan T."/>
            <person name="Horio T."/>
            <person name="Horiuchi H."/>
            <person name="James S."/>
            <person name="Jones M."/>
            <person name="Karaffa L."/>
            <person name="Karanyi Z."/>
            <person name="Kato M."/>
            <person name="Keller N."/>
            <person name="Kelly D.E."/>
            <person name="Kiel J.A."/>
            <person name="Kim J.M."/>
            <person name="van der Klei I.J."/>
            <person name="Klis F.M."/>
            <person name="Kovalchuk A."/>
            <person name="Krasevec N."/>
            <person name="Kubicek C.P."/>
            <person name="Liu B."/>
            <person name="Maccabe A."/>
            <person name="Meyer V."/>
            <person name="Mirabito P."/>
            <person name="Miskei M."/>
            <person name="Mos M."/>
            <person name="Mullins J."/>
            <person name="Nelson D.R."/>
            <person name="Nielsen J."/>
            <person name="Oakley B.R."/>
            <person name="Osmani S.A."/>
            <person name="Pakula T."/>
            <person name="Paszewski A."/>
            <person name="Paulsen I."/>
            <person name="Pilsyk S."/>
            <person name="Pocsi I."/>
            <person name="Punt P.J."/>
            <person name="Ram A.F."/>
            <person name="Ren Q."/>
            <person name="Robellet X."/>
            <person name="Robson G."/>
            <person name="Seiboth B."/>
            <person name="van Solingen P."/>
            <person name="Specht T."/>
            <person name="Sun J."/>
            <person name="Taheri-Talesh N."/>
            <person name="Takeshita N."/>
            <person name="Ussery D."/>
            <person name="vanKuyk P.A."/>
            <person name="Visser H."/>
            <person name="van de Vondervoort P.J."/>
            <person name="de Vries R.P."/>
            <person name="Walton J."/>
            <person name="Xiang X."/>
            <person name="Xiong Y."/>
            <person name="Zeng A.P."/>
            <person name="Brandt B.W."/>
            <person name="Cornell M.J."/>
            <person name="van den Hondel C.A."/>
            <person name="Visser J."/>
            <person name="Oliver S.G."/>
            <person name="Turner G."/>
        </authorList>
    </citation>
    <scope>GENOME REANNOTATION</scope>
    <source>
        <strain evidence="8">FGSC A4 / ATCC 38163 / CBS 112.46 / NRRL 194 / M139</strain>
    </source>
</reference>
<dbReference type="STRING" id="227321.Q5B2W8"/>
<feature type="domain" description="DNA endonuclease activator Ctp1 C-terminal" evidence="6">
    <location>
        <begin position="636"/>
        <end position="747"/>
    </location>
</feature>
<dbReference type="CDD" id="cd22249">
    <property type="entry name" value="UDM1_RNF168_RNF169-like"/>
    <property type="match status" value="1"/>
</dbReference>
<evidence type="ECO:0000313" key="8">
    <source>
        <dbReference type="Proteomes" id="UP000000560"/>
    </source>
</evidence>
<evidence type="ECO:0000256" key="1">
    <source>
        <dbReference type="ARBA" id="ARBA00004123"/>
    </source>
</evidence>
<organism evidence="7 8">
    <name type="scientific">Emericella nidulans (strain FGSC A4 / ATCC 38163 / CBS 112.46 / NRRL 194 / M139)</name>
    <name type="common">Aspergillus nidulans</name>
    <dbReference type="NCBI Taxonomy" id="227321"/>
    <lineage>
        <taxon>Eukaryota</taxon>
        <taxon>Fungi</taxon>
        <taxon>Dikarya</taxon>
        <taxon>Ascomycota</taxon>
        <taxon>Pezizomycotina</taxon>
        <taxon>Eurotiomycetes</taxon>
        <taxon>Eurotiomycetidae</taxon>
        <taxon>Eurotiales</taxon>
        <taxon>Aspergillaceae</taxon>
        <taxon>Aspergillus</taxon>
        <taxon>Aspergillus subgen. Nidulantes</taxon>
    </lineage>
</organism>
<dbReference type="RefSeq" id="XP_662716.1">
    <property type="nucleotide sequence ID" value="XM_657624.1"/>
</dbReference>
<dbReference type="PANTHER" id="PTHR15107:SF0">
    <property type="entry name" value="DNA ENDONUCLEASE ACTIVATOR CTP1 C-TERMINAL DOMAIN-CONTAINING PROTEIN"/>
    <property type="match status" value="1"/>
</dbReference>
<dbReference type="InterPro" id="IPR013882">
    <property type="entry name" value="Ctp1_C"/>
</dbReference>
<dbReference type="HOGENOM" id="CLU_018738_1_0_1"/>
<dbReference type="PANTHER" id="PTHR15107">
    <property type="entry name" value="RETINOBLASTOMA BINDING PROTEIN 8"/>
    <property type="match status" value="1"/>
</dbReference>
<keyword evidence="8" id="KW-1185">Reference proteome</keyword>
<proteinExistence type="predicted"/>
<dbReference type="AlphaFoldDB" id="Q5B2W8"/>
<dbReference type="OMA" id="TRPGCCG"/>
<evidence type="ECO:0000256" key="2">
    <source>
        <dbReference type="ARBA" id="ARBA00022763"/>
    </source>
</evidence>
<dbReference type="Proteomes" id="UP000000560">
    <property type="component" value="Chromosome V"/>
</dbReference>
<dbReference type="InterPro" id="IPR033316">
    <property type="entry name" value="RBBP8-like"/>
</dbReference>
<dbReference type="GeneID" id="2871402"/>
<feature type="region of interest" description="Disordered" evidence="5">
    <location>
        <begin position="335"/>
        <end position="395"/>
    </location>
</feature>
<evidence type="ECO:0000256" key="4">
    <source>
        <dbReference type="SAM" id="Coils"/>
    </source>
</evidence>
<accession>Q5B2W8</accession>
<feature type="compositionally biased region" description="Polar residues" evidence="5">
    <location>
        <begin position="554"/>
        <end position="573"/>
    </location>
</feature>
<evidence type="ECO:0000256" key="5">
    <source>
        <dbReference type="SAM" id="MobiDB-lite"/>
    </source>
</evidence>
<feature type="region of interest" description="Disordered" evidence="5">
    <location>
        <begin position="722"/>
        <end position="759"/>
    </location>
</feature>
<dbReference type="eggNOG" id="ENOG502S92Z">
    <property type="taxonomic scope" value="Eukaryota"/>
</dbReference>
<dbReference type="GO" id="GO:0003684">
    <property type="term" value="F:damaged DNA binding"/>
    <property type="evidence" value="ECO:0000318"/>
    <property type="project" value="GO_Central"/>
</dbReference>
<protein>
    <recommendedName>
        <fullName evidence="6">DNA endonuclease activator Ctp1 C-terminal domain-containing protein</fullName>
    </recommendedName>
</protein>
<dbReference type="GO" id="GO:0005634">
    <property type="term" value="C:nucleus"/>
    <property type="evidence" value="ECO:0007669"/>
    <property type="project" value="UniProtKB-SubCell"/>
</dbReference>
<name>Q5B2W8_EMENI</name>
<feature type="region of interest" description="Disordered" evidence="5">
    <location>
        <begin position="249"/>
        <end position="289"/>
    </location>
</feature>
<feature type="coiled-coil region" evidence="4">
    <location>
        <begin position="81"/>
        <end position="136"/>
    </location>
</feature>
<accession>C8VEX4</accession>
<reference evidence="8" key="1">
    <citation type="journal article" date="2005" name="Nature">
        <title>Sequencing of Aspergillus nidulans and comparative analysis with A. fumigatus and A. oryzae.</title>
        <authorList>
            <person name="Galagan J.E."/>
            <person name="Calvo S.E."/>
            <person name="Cuomo C."/>
            <person name="Ma L.J."/>
            <person name="Wortman J.R."/>
            <person name="Batzoglou S."/>
            <person name="Lee S.I."/>
            <person name="Basturkmen M."/>
            <person name="Spevak C.C."/>
            <person name="Clutterbuck J."/>
            <person name="Kapitonov V."/>
            <person name="Jurka J."/>
            <person name="Scazzocchio C."/>
            <person name="Farman M."/>
            <person name="Butler J."/>
            <person name="Purcell S."/>
            <person name="Harris S."/>
            <person name="Braus G.H."/>
            <person name="Draht O."/>
            <person name="Busch S."/>
            <person name="D'Enfert C."/>
            <person name="Bouchier C."/>
            <person name="Goldman G.H."/>
            <person name="Bell-Pedersen D."/>
            <person name="Griffiths-Jones S."/>
            <person name="Doonan J.H."/>
            <person name="Yu J."/>
            <person name="Vienken K."/>
            <person name="Pain A."/>
            <person name="Freitag M."/>
            <person name="Selker E.U."/>
            <person name="Archer D.B."/>
            <person name="Penalva M.A."/>
            <person name="Oakley B.R."/>
            <person name="Momany M."/>
            <person name="Tanaka T."/>
            <person name="Kumagai T."/>
            <person name="Asai K."/>
            <person name="Machida M."/>
            <person name="Nierman W.C."/>
            <person name="Denning D.W."/>
            <person name="Caddick M."/>
            <person name="Hynes M."/>
            <person name="Paoletti M."/>
            <person name="Fischer R."/>
            <person name="Miller B."/>
            <person name="Dyer P."/>
            <person name="Sachs M.S."/>
            <person name="Osmani S.A."/>
            <person name="Birren B.W."/>
        </authorList>
    </citation>
    <scope>NUCLEOTIDE SEQUENCE [LARGE SCALE GENOMIC DNA]</scope>
    <source>
        <strain evidence="8">FGSC A4 / ATCC 38163 / CBS 112.46 / NRRL 194 / M139</strain>
    </source>
</reference>
<keyword evidence="3" id="KW-0539">Nucleus</keyword>
<gene>
    <name evidence="7" type="ORF">ANIA_05112</name>
</gene>
<keyword evidence="2" id="KW-0227">DNA damage</keyword>
<evidence type="ECO:0000313" key="7">
    <source>
        <dbReference type="EMBL" id="CBF80883.1"/>
    </source>
</evidence>
<dbReference type="Pfam" id="PF08573">
    <property type="entry name" value="SAE2"/>
    <property type="match status" value="1"/>
</dbReference>
<evidence type="ECO:0000256" key="3">
    <source>
        <dbReference type="ARBA" id="ARBA00023242"/>
    </source>
</evidence>
<feature type="compositionally biased region" description="Polar residues" evidence="5">
    <location>
        <begin position="527"/>
        <end position="543"/>
    </location>
</feature>